<reference evidence="2 3" key="1">
    <citation type="submission" date="2019-05" db="EMBL/GenBank/DDBJ databases">
        <title>Mikania micrantha, genome provides insights into the molecular mechanism of rapid growth.</title>
        <authorList>
            <person name="Liu B."/>
        </authorList>
    </citation>
    <scope>NUCLEOTIDE SEQUENCE [LARGE SCALE GENOMIC DNA]</scope>
    <source>
        <strain evidence="2">NLD-2019</strain>
        <tissue evidence="2">Leaf</tissue>
    </source>
</reference>
<evidence type="ECO:0000256" key="1">
    <source>
        <dbReference type="SAM" id="MobiDB-lite"/>
    </source>
</evidence>
<comment type="caution">
    <text evidence="2">The sequence shown here is derived from an EMBL/GenBank/DDBJ whole genome shotgun (WGS) entry which is preliminary data.</text>
</comment>
<organism evidence="2 3">
    <name type="scientific">Mikania micrantha</name>
    <name type="common">bitter vine</name>
    <dbReference type="NCBI Taxonomy" id="192012"/>
    <lineage>
        <taxon>Eukaryota</taxon>
        <taxon>Viridiplantae</taxon>
        <taxon>Streptophyta</taxon>
        <taxon>Embryophyta</taxon>
        <taxon>Tracheophyta</taxon>
        <taxon>Spermatophyta</taxon>
        <taxon>Magnoliopsida</taxon>
        <taxon>eudicotyledons</taxon>
        <taxon>Gunneridae</taxon>
        <taxon>Pentapetalae</taxon>
        <taxon>asterids</taxon>
        <taxon>campanulids</taxon>
        <taxon>Asterales</taxon>
        <taxon>Asteraceae</taxon>
        <taxon>Asteroideae</taxon>
        <taxon>Heliantheae alliance</taxon>
        <taxon>Eupatorieae</taxon>
        <taxon>Mikania</taxon>
    </lineage>
</organism>
<feature type="region of interest" description="Disordered" evidence="1">
    <location>
        <begin position="1"/>
        <end position="35"/>
    </location>
</feature>
<evidence type="ECO:0000313" key="3">
    <source>
        <dbReference type="Proteomes" id="UP000326396"/>
    </source>
</evidence>
<proteinExistence type="predicted"/>
<feature type="compositionally biased region" description="Low complexity" evidence="1">
    <location>
        <begin position="20"/>
        <end position="31"/>
    </location>
</feature>
<keyword evidence="3" id="KW-1185">Reference proteome</keyword>
<dbReference type="EMBL" id="SZYD01000008">
    <property type="protein sequence ID" value="KAD5508237.1"/>
    <property type="molecule type" value="Genomic_DNA"/>
</dbReference>
<evidence type="ECO:0000313" key="2">
    <source>
        <dbReference type="EMBL" id="KAD5508237.1"/>
    </source>
</evidence>
<gene>
    <name evidence="2" type="ORF">E3N88_15940</name>
</gene>
<sequence>MADASSSGTRGKRARHVTVAEAQAQRRQQQQPREREIRYSAPFVIPPPVALAPLPHLRRRAEHTFLQFAPGTMQRARMETLVGLGTIQNRGYDRDVLQQLGRVDEFDAMMTPQWTSVLRCSWLQYDELTVEFLSTFQYDTGSLMHPVAVSLTLIVGWPPRSVIPFLDISIGSLAAP</sequence>
<dbReference type="AlphaFoldDB" id="A0A5N6NWU7"/>
<dbReference type="Proteomes" id="UP000326396">
    <property type="component" value="Linkage Group LG16"/>
</dbReference>
<protein>
    <submittedName>
        <fullName evidence="2">Uncharacterized protein</fullName>
    </submittedName>
</protein>
<accession>A0A5N6NWU7</accession>
<name>A0A5N6NWU7_9ASTR</name>